<dbReference type="PRINTS" id="PR00039">
    <property type="entry name" value="HTHLYSR"/>
</dbReference>
<dbReference type="PANTHER" id="PTHR30346:SF28">
    <property type="entry name" value="HTH-TYPE TRANSCRIPTIONAL REGULATOR CYNR"/>
    <property type="match status" value="1"/>
</dbReference>
<dbReference type="RefSeq" id="WP_110670816.1">
    <property type="nucleotide sequence ID" value="NZ_PYBW01000055.1"/>
</dbReference>
<feature type="region of interest" description="Disordered" evidence="5">
    <location>
        <begin position="91"/>
        <end position="134"/>
    </location>
</feature>
<comment type="similarity">
    <text evidence="1">Belongs to the LysR transcriptional regulatory family.</text>
</comment>
<comment type="caution">
    <text evidence="7">The sequence shown here is derived from an EMBL/GenBank/DDBJ whole genome shotgun (WGS) entry which is preliminary data.</text>
</comment>
<dbReference type="Proteomes" id="UP000248039">
    <property type="component" value="Unassembled WGS sequence"/>
</dbReference>
<feature type="domain" description="HTH lysR-type" evidence="6">
    <location>
        <begin position="10"/>
        <end position="67"/>
    </location>
</feature>
<dbReference type="PANTHER" id="PTHR30346">
    <property type="entry name" value="TRANSCRIPTIONAL DUAL REGULATOR HCAR-RELATED"/>
    <property type="match status" value="1"/>
</dbReference>
<dbReference type="InterPro" id="IPR036390">
    <property type="entry name" value="WH_DNA-bd_sf"/>
</dbReference>
<reference evidence="7 8" key="1">
    <citation type="submission" date="2018-03" db="EMBL/GenBank/DDBJ databases">
        <title>Bioinformatic expansion and discovery of thiopeptide antibiotics.</title>
        <authorList>
            <person name="Schwalen C.J."/>
            <person name="Hudson G.A."/>
            <person name="Mitchell D.A."/>
        </authorList>
    </citation>
    <scope>NUCLEOTIDE SEQUENCE [LARGE SCALE GENOMIC DNA]</scope>
    <source>
        <strain evidence="7 8">ATCC 21389</strain>
    </source>
</reference>
<evidence type="ECO:0000256" key="2">
    <source>
        <dbReference type="ARBA" id="ARBA00023015"/>
    </source>
</evidence>
<keyword evidence="4" id="KW-0804">Transcription</keyword>
<dbReference type="PROSITE" id="PS50931">
    <property type="entry name" value="HTH_LYSR"/>
    <property type="match status" value="1"/>
</dbReference>
<dbReference type="Gene3D" id="1.10.10.10">
    <property type="entry name" value="Winged helix-like DNA-binding domain superfamily/Winged helix DNA-binding domain"/>
    <property type="match status" value="1"/>
</dbReference>
<organism evidence="7 8">
    <name type="scientific">Streptomyces tateyamensis</name>
    <dbReference type="NCBI Taxonomy" id="565073"/>
    <lineage>
        <taxon>Bacteria</taxon>
        <taxon>Bacillati</taxon>
        <taxon>Actinomycetota</taxon>
        <taxon>Actinomycetes</taxon>
        <taxon>Kitasatosporales</taxon>
        <taxon>Streptomycetaceae</taxon>
        <taxon>Streptomyces</taxon>
    </lineage>
</organism>
<accession>A0A2V4NCI0</accession>
<keyword evidence="3" id="KW-0238">DNA-binding</keyword>
<dbReference type="GO" id="GO:0003700">
    <property type="term" value="F:DNA-binding transcription factor activity"/>
    <property type="evidence" value="ECO:0007669"/>
    <property type="project" value="InterPro"/>
</dbReference>
<dbReference type="InterPro" id="IPR036388">
    <property type="entry name" value="WH-like_DNA-bd_sf"/>
</dbReference>
<evidence type="ECO:0000256" key="5">
    <source>
        <dbReference type="SAM" id="MobiDB-lite"/>
    </source>
</evidence>
<keyword evidence="2" id="KW-0805">Transcription regulation</keyword>
<dbReference type="GO" id="GO:0032993">
    <property type="term" value="C:protein-DNA complex"/>
    <property type="evidence" value="ECO:0007669"/>
    <property type="project" value="TreeGrafter"/>
</dbReference>
<evidence type="ECO:0000256" key="3">
    <source>
        <dbReference type="ARBA" id="ARBA00023125"/>
    </source>
</evidence>
<name>A0A2V4NCI0_9ACTN</name>
<dbReference type="Pfam" id="PF00126">
    <property type="entry name" value="HTH_1"/>
    <property type="match status" value="1"/>
</dbReference>
<dbReference type="FunFam" id="1.10.10.10:FF:000001">
    <property type="entry name" value="LysR family transcriptional regulator"/>
    <property type="match status" value="1"/>
</dbReference>
<evidence type="ECO:0000313" key="8">
    <source>
        <dbReference type="Proteomes" id="UP000248039"/>
    </source>
</evidence>
<keyword evidence="8" id="KW-1185">Reference proteome</keyword>
<protein>
    <submittedName>
        <fullName evidence="7">LysR family transcriptional regulator</fullName>
    </submittedName>
</protein>
<sequence length="134" mass="14172">MALVGTSGALELRHLRSFLMVAQEQNITRAAARLHLAQQAVSVQIQQLERALGTELLVRGSRGVTLTAAGLELAAGVRSVVGELDSLTERVRSRAEQAVPAPAPPPHPRIQESARRRPGTSRAATGRPSSAKAS</sequence>
<dbReference type="SUPFAM" id="SSF46785">
    <property type="entry name" value="Winged helix' DNA-binding domain"/>
    <property type="match status" value="1"/>
</dbReference>
<dbReference type="InterPro" id="IPR000847">
    <property type="entry name" value="LysR_HTH_N"/>
</dbReference>
<dbReference type="EMBL" id="PYBW01000055">
    <property type="protein sequence ID" value="PYC77818.1"/>
    <property type="molecule type" value="Genomic_DNA"/>
</dbReference>
<dbReference type="GO" id="GO:0003677">
    <property type="term" value="F:DNA binding"/>
    <property type="evidence" value="ECO:0007669"/>
    <property type="project" value="UniProtKB-KW"/>
</dbReference>
<evidence type="ECO:0000259" key="6">
    <source>
        <dbReference type="PROSITE" id="PS50931"/>
    </source>
</evidence>
<dbReference type="AlphaFoldDB" id="A0A2V4NCI0"/>
<proteinExistence type="inferred from homology"/>
<gene>
    <name evidence="7" type="ORF">C7C46_17755</name>
</gene>
<evidence type="ECO:0000256" key="1">
    <source>
        <dbReference type="ARBA" id="ARBA00009437"/>
    </source>
</evidence>
<evidence type="ECO:0000256" key="4">
    <source>
        <dbReference type="ARBA" id="ARBA00023163"/>
    </source>
</evidence>
<evidence type="ECO:0000313" key="7">
    <source>
        <dbReference type="EMBL" id="PYC77818.1"/>
    </source>
</evidence>